<feature type="compositionally biased region" description="Low complexity" evidence="5">
    <location>
        <begin position="1596"/>
        <end position="1609"/>
    </location>
</feature>
<dbReference type="EC" id="3.4.22.49" evidence="2"/>
<feature type="region of interest" description="Disordered" evidence="5">
    <location>
        <begin position="1585"/>
        <end position="1623"/>
    </location>
</feature>
<feature type="compositionally biased region" description="Basic residues" evidence="5">
    <location>
        <begin position="1807"/>
        <end position="1818"/>
    </location>
</feature>
<feature type="region of interest" description="Disordered" evidence="5">
    <location>
        <begin position="378"/>
        <end position="400"/>
    </location>
</feature>
<evidence type="ECO:0000256" key="3">
    <source>
        <dbReference type="ARBA" id="ARBA00022801"/>
    </source>
</evidence>
<sequence>MNSRAINATKKPTTTSRRTRPQAAPTDPDQLADALASRLKIDSKAPPSKKSPKEVRSESMKSVNTAMQALTELGRAGWKKSATDNTSVWRSRNAEANALVSTSRENLAILRGMDDAGAVEIERAALSVMGKLAALDMHEAVREALKELRAPLCRALNLPTLNESRSKFGLITLPLPNQPIDDPVHLTMISTYLIHALSTSCSILSSGEDIDELGELLSSPDAHWLNAWLPKLHPLPQKHTDSLLTRAYSVITKACMNRSSSKSKPPPRSIFLLRGYALRCLVRASPGTVEPDSFWDQLIRFTASFSKSCAESNQEEAGTTLILSNFESIVQCAEARTDAPSFLDGSKFLSFCDYWITFAKRSGDICVLDRIGSLMQNIPSSSHRSPEPMDCTPDERPPPKQAMASEVVLEGTKLCGIFAQVVALVDKASKDDDLIQAIQTCNKLIQKSPYLSSLLLGSQVSSDLKDNEEFIRVSGKVDRAFERLRRSTHKLVDSQDHTPELKKVSLDLLKSCVDALQELLPHTTDADFRTDIATRALDSLFLMGRTTLNIANPQTYIPAYDYLESSLNIIETILKDGSGGGIDIPNYLRCISGAFYNLAGSLYQASRHGAAVPFLKQTCIIGCRALDEYQRKGPKEGPNSVKGKEREKEWLQLEQQLYRRWELLAVCYLKNGDRKNSYESFIKCIHSFPFTVSGLADETDAQCLSSIFGIDASTALRPLSGLLDRVTSVGACELLLPPDQVSLYHTLTPPTSKQDLRVVGALLEYQYESLFLHRCKDGARPVLLRLLQDIIQVYSTKDDISGFLMPIRRARTLVRCLEFVYRDDEDPANVVAQLGLGSLDGLEAEVLALLNKRDLSLDVGLVAYRHQYAISSHLWLANLAHRRSVDDLLGVVSKHVDEANVLLDGLQAERKLSSGGTPKKAVTRKGLSPRVAKVASPRATRATRQRVPAAPKKPAPTRRQPPATSKAKASATPKMNARAGAATQPASNTAKTPPRPSVDSKTSPSALPFDDFARFHDLLMLTTRVLGLLSLVLPRLQLLAFLRKLCQRQLGSSSEEFIVSSLELAYEYAKLGKLKRAASVFNTALDIVRNMETSPEVGAFFLLRFAETLALMNNVPRSSAVYIEAYEHSERILTEHKGMSSSQRIQSRARRLELSAMACHVFALIQLGRDDGTLALTSLLQSHRLWTRAIDTMSRLSRSSSKAAPDTSNQNPFDSSNAEDTSSSATPADATPQPQSQIRAPYRSSTELQWRLVEGLIGVLFTLADTYLTRGSPREAEYFLKQVQTLGESTQLPIIESRALTRMVEVQLGMGHLEDAVTLLEEAASKLGEWTALDNVDLQRLLSRYNERAEDFEAATDLAVKALETLHELNGEFQRFDGHILGTRRSLEPQDAAGEIIAPELLATVLSRYIWLLRGSGDQDFDALISKLGSLPPTARVKVEQNSLMANLTLYNVHQRFQSDMFLNSLTESTIAIPMGMSSKTTIQRMLSINDVLGALDSAEKYFQESIALTGKSGDVLQLRNAAVSLTLVKAFQTSLGRLEDHNAVYASSLLDASSATTLRREMLDAIQQKLSSLHPAEDFEWPLMSSEGIPKPRPSKSASKRPSLLLSASEDDMDVDGGDQNEGSLKEYWKSVQSRYQTKLLDPESLCSSRTKNFPSNWTIIHVHLAEDKSTLLVSRQECGESAGNPLLFCVPLKGRRDDGTGDEEEHLSFEDAMAEFTEIIRLSNEGTKAAVHVNKDDEEARSDWWKQRGALDTRLKELLENIEFCWLGAFKTILGQRSNLTSEQMEELRAGFEKVFQRSLQVKDKKPKPRGGHKKAGSQSQAPSQVYLDDAMLRCFSTLSPKCREEELEDLLYFILDLYQFHGVPVVTAEVDAMQTVLDLRTVLEEHNGRLLKAKKEKEKRQRLGHRSVPVELGDEEHVFLVLDKNVQGLPWESLPILRGRSVSRIPCIDFLHDRIAFAALKRQQLSLEGKGKEEDGMAIVNPRNGYYILNPSGDLTKTEGRFQGWVDDMKKLGWDGVAGKPVTEQQFSQALKERDLVVYFGHGGGEQYIRSNRIKGLPTCAATMLWGCSSGNLKDMGDFDRTGTPYNYMLGGCPTLVANLWDVTDRDIDKFSMSVFDKIGLNGNLINRSTANKGSKSMSILTAVARSRDVCKLKYLTGAAPVVYGIPFHL</sequence>
<dbReference type="SUPFAM" id="SSF48452">
    <property type="entry name" value="TPR-like"/>
    <property type="match status" value="1"/>
</dbReference>
<dbReference type="Gene3D" id="1.25.40.10">
    <property type="entry name" value="Tetratricopeptide repeat domain"/>
    <property type="match status" value="1"/>
</dbReference>
<organism evidence="7 8">
    <name type="scientific">Candolleomyces aberdarensis</name>
    <dbReference type="NCBI Taxonomy" id="2316362"/>
    <lineage>
        <taxon>Eukaryota</taxon>
        <taxon>Fungi</taxon>
        <taxon>Dikarya</taxon>
        <taxon>Basidiomycota</taxon>
        <taxon>Agaricomycotina</taxon>
        <taxon>Agaricomycetes</taxon>
        <taxon>Agaricomycetidae</taxon>
        <taxon>Agaricales</taxon>
        <taxon>Agaricineae</taxon>
        <taxon>Psathyrellaceae</taxon>
        <taxon>Candolleomyces</taxon>
    </lineage>
</organism>
<dbReference type="GO" id="GO:0004197">
    <property type="term" value="F:cysteine-type endopeptidase activity"/>
    <property type="evidence" value="ECO:0007669"/>
    <property type="project" value="InterPro"/>
</dbReference>
<keyword evidence="4" id="KW-0159">Chromosome partition</keyword>
<evidence type="ECO:0000313" key="8">
    <source>
        <dbReference type="Proteomes" id="UP000290288"/>
    </source>
</evidence>
<dbReference type="STRING" id="2316362.A0A4Q2DMG3"/>
<accession>A0A4Q2DMG3</accession>
<name>A0A4Q2DMG3_9AGAR</name>
<dbReference type="GO" id="GO:0072686">
    <property type="term" value="C:mitotic spindle"/>
    <property type="evidence" value="ECO:0007669"/>
    <property type="project" value="TreeGrafter"/>
</dbReference>
<dbReference type="SMART" id="SM00028">
    <property type="entry name" value="TPR"/>
    <property type="match status" value="4"/>
</dbReference>
<dbReference type="PROSITE" id="PS51700">
    <property type="entry name" value="SEPARIN"/>
    <property type="match status" value="1"/>
</dbReference>
<protein>
    <recommendedName>
        <fullName evidence="2">separase</fullName>
        <ecNumber evidence="2">3.4.22.49</ecNumber>
    </recommendedName>
</protein>
<dbReference type="OrthoDB" id="10255632at2759"/>
<dbReference type="Proteomes" id="UP000290288">
    <property type="component" value="Unassembled WGS sequence"/>
</dbReference>
<feature type="domain" description="Peptidase C50" evidence="6">
    <location>
        <begin position="1985"/>
        <end position="2082"/>
    </location>
</feature>
<feature type="region of interest" description="Disordered" evidence="5">
    <location>
        <begin position="1197"/>
        <end position="1241"/>
    </location>
</feature>
<feature type="region of interest" description="Disordered" evidence="5">
    <location>
        <begin position="1803"/>
        <end position="1825"/>
    </location>
</feature>
<dbReference type="InterPro" id="IPR019734">
    <property type="entry name" value="TPR_rpt"/>
</dbReference>
<evidence type="ECO:0000259" key="6">
    <source>
        <dbReference type="PROSITE" id="PS51700"/>
    </source>
</evidence>
<feature type="compositionally biased region" description="Low complexity" evidence="5">
    <location>
        <begin position="8"/>
        <end position="26"/>
    </location>
</feature>
<reference evidence="7 8" key="1">
    <citation type="submission" date="2019-01" db="EMBL/GenBank/DDBJ databases">
        <title>Draft genome sequence of Psathyrella aberdarensis IHI B618.</title>
        <authorList>
            <person name="Buettner E."/>
            <person name="Kellner H."/>
        </authorList>
    </citation>
    <scope>NUCLEOTIDE SEQUENCE [LARGE SCALE GENOMIC DNA]</scope>
    <source>
        <strain evidence="7 8">IHI B618</strain>
    </source>
</reference>
<dbReference type="InterPro" id="IPR005314">
    <property type="entry name" value="Peptidase_C50"/>
</dbReference>
<dbReference type="EMBL" id="SDEE01000146">
    <property type="protein sequence ID" value="RXW20491.1"/>
    <property type="molecule type" value="Genomic_DNA"/>
</dbReference>
<dbReference type="PANTHER" id="PTHR12792">
    <property type="entry name" value="EXTRA SPINDLE POLES 1-RELATED"/>
    <property type="match status" value="1"/>
</dbReference>
<feature type="compositionally biased region" description="Low complexity" evidence="5">
    <location>
        <begin position="945"/>
        <end position="974"/>
    </location>
</feature>
<feature type="compositionally biased region" description="Acidic residues" evidence="5">
    <location>
        <begin position="1610"/>
        <end position="1620"/>
    </location>
</feature>
<dbReference type="GO" id="GO:0005634">
    <property type="term" value="C:nucleus"/>
    <property type="evidence" value="ECO:0007669"/>
    <property type="project" value="InterPro"/>
</dbReference>
<dbReference type="GO" id="GO:0006508">
    <property type="term" value="P:proteolysis"/>
    <property type="evidence" value="ECO:0007669"/>
    <property type="project" value="InterPro"/>
</dbReference>
<feature type="region of interest" description="Disordered" evidence="5">
    <location>
        <begin position="1"/>
        <end position="61"/>
    </location>
</feature>
<evidence type="ECO:0000256" key="2">
    <source>
        <dbReference type="ARBA" id="ARBA00012489"/>
    </source>
</evidence>
<gene>
    <name evidence="7" type="ORF">EST38_g5364</name>
</gene>
<evidence type="ECO:0000256" key="4">
    <source>
        <dbReference type="ARBA" id="ARBA00022829"/>
    </source>
</evidence>
<keyword evidence="3" id="KW-0378">Hydrolase</keyword>
<dbReference type="GO" id="GO:0051307">
    <property type="term" value="P:meiotic chromosome separation"/>
    <property type="evidence" value="ECO:0007669"/>
    <property type="project" value="TreeGrafter"/>
</dbReference>
<dbReference type="GO" id="GO:0005737">
    <property type="term" value="C:cytoplasm"/>
    <property type="evidence" value="ECO:0007669"/>
    <property type="project" value="TreeGrafter"/>
</dbReference>
<evidence type="ECO:0000256" key="5">
    <source>
        <dbReference type="SAM" id="MobiDB-lite"/>
    </source>
</evidence>
<dbReference type="GO" id="GO:0044732">
    <property type="term" value="C:mitotic spindle pole body"/>
    <property type="evidence" value="ECO:0007669"/>
    <property type="project" value="TreeGrafter"/>
</dbReference>
<comment type="caution">
    <text evidence="7">The sequence shown here is derived from an EMBL/GenBank/DDBJ whole genome shotgun (WGS) entry which is preliminary data.</text>
</comment>
<feature type="region of interest" description="Disordered" evidence="5">
    <location>
        <begin position="912"/>
        <end position="1004"/>
    </location>
</feature>
<keyword evidence="8" id="KW-1185">Reference proteome</keyword>
<proteinExistence type="predicted"/>
<comment type="catalytic activity">
    <reaction evidence="1">
        <text>All bonds known to be hydrolyzed by this endopeptidase have arginine in P1 and an acidic residue in P4. P6 is often occupied by an acidic residue or by a hydroxy-amino-acid residue, the phosphorylation of which enhances cleavage.</text>
        <dbReference type="EC" id="3.4.22.49"/>
    </reaction>
</comment>
<dbReference type="InterPro" id="IPR030397">
    <property type="entry name" value="SEPARIN_core_dom"/>
</dbReference>
<dbReference type="InterPro" id="IPR011990">
    <property type="entry name" value="TPR-like_helical_dom_sf"/>
</dbReference>
<dbReference type="Pfam" id="PF03568">
    <property type="entry name" value="Separin_C"/>
    <property type="match status" value="1"/>
</dbReference>
<evidence type="ECO:0000313" key="7">
    <source>
        <dbReference type="EMBL" id="RXW20491.1"/>
    </source>
</evidence>
<dbReference type="PANTHER" id="PTHR12792:SF0">
    <property type="entry name" value="SEPARIN"/>
    <property type="match status" value="1"/>
</dbReference>
<evidence type="ECO:0000256" key="1">
    <source>
        <dbReference type="ARBA" id="ARBA00000451"/>
    </source>
</evidence>